<evidence type="ECO:0000313" key="4">
    <source>
        <dbReference type="EMBL" id="CAB4202955.1"/>
    </source>
</evidence>
<proteinExistence type="predicted"/>
<gene>
    <name evidence="4" type="ORF">UFOVP1363_48</name>
    <name evidence="5" type="ORF">UFOVP179_22</name>
    <name evidence="3" type="ORF">UFOVP260_57</name>
    <name evidence="2" type="ORF">UFOVP85_5</name>
</gene>
<sequence length="173" mass="20586">MHKIKTNKDPRKYVPGYWKEKLQNTPENRFKVKCSEQDGNGCINWLGYIRPNGYGTMGLNGKPIYVHRFSYELHFEIKVPENACVSHKCDNRSCVNPEHLFLSSARMNTKDMFRKKRDRWSRYPVLQQEQRKEIYEKIVLGIAISELARLYGVSTSTCYKIYYQYKDIQNERT</sequence>
<dbReference type="Pfam" id="PF13392">
    <property type="entry name" value="HNH_3"/>
    <property type="match status" value="1"/>
</dbReference>
<dbReference type="GO" id="GO:0004519">
    <property type="term" value="F:endonuclease activity"/>
    <property type="evidence" value="ECO:0007669"/>
    <property type="project" value="InterPro"/>
</dbReference>
<name>A0A6J5RZZ7_9CAUD</name>
<dbReference type="EMBL" id="LR796260">
    <property type="protein sequence ID" value="CAB4132706.1"/>
    <property type="molecule type" value="Genomic_DNA"/>
</dbReference>
<dbReference type="Gene3D" id="3.90.75.10">
    <property type="entry name" value="Homing Intron 3 (I-ppo) Encoded Endonuclease, Chain A"/>
    <property type="match status" value="1"/>
</dbReference>
<accession>A0A6J5RZZ7</accession>
<protein>
    <submittedName>
        <fullName evidence="4">HNH nuclease</fullName>
    </submittedName>
</protein>
<dbReference type="EMBL" id="LR798228">
    <property type="protein sequence ID" value="CAB5207131.1"/>
    <property type="molecule type" value="Genomic_DNA"/>
</dbReference>
<dbReference type="InterPro" id="IPR044925">
    <property type="entry name" value="His-Me_finger_sf"/>
</dbReference>
<dbReference type="EMBL" id="LR796198">
    <property type="protein sequence ID" value="CAB4126788.1"/>
    <property type="molecule type" value="Genomic_DNA"/>
</dbReference>
<dbReference type="InterPro" id="IPR044930">
    <property type="entry name" value="Homing_endonuclease_His-Me"/>
</dbReference>
<evidence type="ECO:0000259" key="1">
    <source>
        <dbReference type="Pfam" id="PF13392"/>
    </source>
</evidence>
<reference evidence="4" key="1">
    <citation type="submission" date="2020-05" db="EMBL/GenBank/DDBJ databases">
        <authorList>
            <person name="Chiriac C."/>
            <person name="Salcher M."/>
            <person name="Ghai R."/>
            <person name="Kavagutti S V."/>
        </authorList>
    </citation>
    <scope>NUCLEOTIDE SEQUENCE</scope>
</reference>
<evidence type="ECO:0000313" key="3">
    <source>
        <dbReference type="EMBL" id="CAB4132706.1"/>
    </source>
</evidence>
<feature type="domain" description="HNH nuclease" evidence="1">
    <location>
        <begin position="65"/>
        <end position="109"/>
    </location>
</feature>
<dbReference type="InterPro" id="IPR003615">
    <property type="entry name" value="HNH_nuc"/>
</dbReference>
<evidence type="ECO:0000313" key="5">
    <source>
        <dbReference type="EMBL" id="CAB5207131.1"/>
    </source>
</evidence>
<dbReference type="SUPFAM" id="SSF54060">
    <property type="entry name" value="His-Me finger endonucleases"/>
    <property type="match status" value="1"/>
</dbReference>
<evidence type="ECO:0000313" key="2">
    <source>
        <dbReference type="EMBL" id="CAB4126788.1"/>
    </source>
</evidence>
<organism evidence="4">
    <name type="scientific">uncultured Caudovirales phage</name>
    <dbReference type="NCBI Taxonomy" id="2100421"/>
    <lineage>
        <taxon>Viruses</taxon>
        <taxon>Duplodnaviria</taxon>
        <taxon>Heunggongvirae</taxon>
        <taxon>Uroviricota</taxon>
        <taxon>Caudoviricetes</taxon>
        <taxon>Peduoviridae</taxon>
        <taxon>Maltschvirus</taxon>
        <taxon>Maltschvirus maltsch</taxon>
    </lineage>
</organism>
<dbReference type="EMBL" id="LR797327">
    <property type="protein sequence ID" value="CAB4202955.1"/>
    <property type="molecule type" value="Genomic_DNA"/>
</dbReference>